<evidence type="ECO:0000259" key="8">
    <source>
        <dbReference type="Pfam" id="PF03799"/>
    </source>
</evidence>
<feature type="domain" description="Cell division protein FtsQ/DivIB C-terminal" evidence="8">
    <location>
        <begin position="290"/>
        <end position="400"/>
    </location>
</feature>
<evidence type="ECO:0000256" key="6">
    <source>
        <dbReference type="SAM" id="MobiDB-lite"/>
    </source>
</evidence>
<evidence type="ECO:0000256" key="1">
    <source>
        <dbReference type="ARBA" id="ARBA00022475"/>
    </source>
</evidence>
<proteinExistence type="predicted"/>
<dbReference type="Gene3D" id="3.10.20.310">
    <property type="entry name" value="membrane protein fhac"/>
    <property type="match status" value="1"/>
</dbReference>
<evidence type="ECO:0000256" key="5">
    <source>
        <dbReference type="ARBA" id="ARBA00023306"/>
    </source>
</evidence>
<protein>
    <submittedName>
        <fullName evidence="10">FtsQ-type POTRA domain-containing protein</fullName>
    </submittedName>
</protein>
<dbReference type="Pfam" id="PF08478">
    <property type="entry name" value="POTRA_1"/>
    <property type="match status" value="1"/>
</dbReference>
<evidence type="ECO:0000259" key="9">
    <source>
        <dbReference type="Pfam" id="PF08478"/>
    </source>
</evidence>
<dbReference type="EMBL" id="JAFEJU010000008">
    <property type="protein sequence ID" value="MBT1175743.1"/>
    <property type="molecule type" value="Genomic_DNA"/>
</dbReference>
<feature type="compositionally biased region" description="Gly residues" evidence="6">
    <location>
        <begin position="51"/>
        <end position="61"/>
    </location>
</feature>
<dbReference type="Pfam" id="PF03799">
    <property type="entry name" value="FtsQ_DivIB_C"/>
    <property type="match status" value="1"/>
</dbReference>
<comment type="caution">
    <text evidence="10">The sequence shown here is derived from an EMBL/GenBank/DDBJ whole genome shotgun (WGS) entry which is preliminary data.</text>
</comment>
<keyword evidence="2" id="KW-0132">Cell division</keyword>
<accession>A0ABS5UX88</accession>
<feature type="domain" description="POTRA" evidence="9">
    <location>
        <begin position="212"/>
        <end position="276"/>
    </location>
</feature>
<dbReference type="PANTHER" id="PTHR37820">
    <property type="entry name" value="CELL DIVISION PROTEIN DIVIB"/>
    <property type="match status" value="1"/>
</dbReference>
<keyword evidence="1" id="KW-1003">Cell membrane</keyword>
<dbReference type="Proteomes" id="UP000711736">
    <property type="component" value="Unassembled WGS sequence"/>
</dbReference>
<name>A0ABS5UX88_9BIFI</name>
<dbReference type="InterPro" id="IPR005548">
    <property type="entry name" value="Cell_div_FtsQ/DivIB_C"/>
</dbReference>
<reference evidence="10 11" key="1">
    <citation type="journal article" date="2021" name="Environ. Microbiol.">
        <title>Genetic insights into the dark matter of the mammalian gut microbiota through targeted genome reconstruction.</title>
        <authorList>
            <person name="Lugli G.A."/>
            <person name="Alessandri G."/>
            <person name="Milani C."/>
            <person name="Viappiani A."/>
            <person name="Fontana F."/>
            <person name="Tarracchini C."/>
            <person name="Mancabelli L."/>
            <person name="Argentini C."/>
            <person name="Ruiz L."/>
            <person name="Margolles A."/>
            <person name="van Sinderen D."/>
            <person name="Turroni F."/>
            <person name="Ventura M."/>
        </authorList>
    </citation>
    <scope>NUCLEOTIDE SEQUENCE [LARGE SCALE GENOMIC DNA]</scope>
    <source>
        <strain evidence="10 11">LC6</strain>
    </source>
</reference>
<keyword evidence="4 7" id="KW-1133">Transmembrane helix</keyword>
<keyword evidence="3 7" id="KW-0812">Transmembrane</keyword>
<keyword evidence="7" id="KW-0472">Membrane</keyword>
<dbReference type="InterPro" id="IPR013685">
    <property type="entry name" value="POTRA_FtsQ_type"/>
</dbReference>
<feature type="compositionally biased region" description="Low complexity" evidence="6">
    <location>
        <begin position="1"/>
        <end position="50"/>
    </location>
</feature>
<feature type="compositionally biased region" description="Polar residues" evidence="6">
    <location>
        <begin position="75"/>
        <end position="86"/>
    </location>
</feature>
<evidence type="ECO:0000256" key="4">
    <source>
        <dbReference type="ARBA" id="ARBA00022989"/>
    </source>
</evidence>
<gene>
    <name evidence="10" type="ORF">JS530_09585</name>
</gene>
<evidence type="ECO:0000256" key="2">
    <source>
        <dbReference type="ARBA" id="ARBA00022618"/>
    </source>
</evidence>
<keyword evidence="11" id="KW-1185">Reference proteome</keyword>
<organism evidence="10 11">
    <name type="scientific">Bifidobacterium colobi</name>
    <dbReference type="NCBI Taxonomy" id="2809026"/>
    <lineage>
        <taxon>Bacteria</taxon>
        <taxon>Bacillati</taxon>
        <taxon>Actinomycetota</taxon>
        <taxon>Actinomycetes</taxon>
        <taxon>Bifidobacteriales</taxon>
        <taxon>Bifidobacteriaceae</taxon>
        <taxon>Bifidobacterium</taxon>
    </lineage>
</organism>
<dbReference type="PANTHER" id="PTHR37820:SF1">
    <property type="entry name" value="CELL DIVISION PROTEIN FTSQ"/>
    <property type="match status" value="1"/>
</dbReference>
<evidence type="ECO:0000256" key="7">
    <source>
        <dbReference type="SAM" id="Phobius"/>
    </source>
</evidence>
<feature type="region of interest" description="Disordered" evidence="6">
    <location>
        <begin position="1"/>
        <end position="118"/>
    </location>
</feature>
<evidence type="ECO:0000256" key="3">
    <source>
        <dbReference type="ARBA" id="ARBA00022692"/>
    </source>
</evidence>
<dbReference type="InterPro" id="IPR050487">
    <property type="entry name" value="FtsQ_DivIB"/>
</dbReference>
<keyword evidence="5" id="KW-0131">Cell cycle</keyword>
<dbReference type="Gene3D" id="3.40.50.10960">
    <property type="match status" value="1"/>
</dbReference>
<feature type="transmembrane region" description="Helical" evidence="7">
    <location>
        <begin position="180"/>
        <end position="202"/>
    </location>
</feature>
<sequence length="410" mass="43058">MAGRTVSSSGGRTQSGSGARSTAGSAASSSAGSTARAKKISGATARSVSGSGTGVSKGTGKGTKRKARVIESHQSKTSRSGSTRALRNTRKPHELGGPRKQRKPRSVASHDEQHLQQPLDVTVAKGKAGAFVDARALRSEDYVAETLHQTTGPLGVASRPKVVDFTARSKERKQASVRVIAARVAIAVVIAAATAGLTWLLLFSSVFRLESNAISVAGANEWVSEQTIHDIADKQSGKSLFLVSSSDVADQLKAIPGVSEAKVSKHFPKSLNVTVTAQKPTAMLKSGDTLTAVDSQGRVLNSVKNADTQGIPVIEVKNVETSLKSRSLKGALTILGSLPESMRQQITKVTVATQDSVTTTLNNGEHVIVWGDSSQLKLKMAEVDKILNDPNVIGNYKQVDVSAPSRPILK</sequence>
<evidence type="ECO:0000313" key="11">
    <source>
        <dbReference type="Proteomes" id="UP000711736"/>
    </source>
</evidence>
<evidence type="ECO:0000313" key="10">
    <source>
        <dbReference type="EMBL" id="MBT1175743.1"/>
    </source>
</evidence>